<name>A0A1B0ZJ64_9MICO</name>
<dbReference type="RefSeq" id="WP_034373804.1">
    <property type="nucleotide sequence ID" value="NZ_CP012117.1"/>
</dbReference>
<evidence type="ECO:0000313" key="1">
    <source>
        <dbReference type="EMBL" id="ANP27987.1"/>
    </source>
</evidence>
<reference evidence="1 2" key="1">
    <citation type="submission" date="2015-06" db="EMBL/GenBank/DDBJ databases">
        <title>Investigation of pathophysiology for high-risk pregnancy and development of treatment modality based on it.</title>
        <authorList>
            <person name="Kim B.-C."/>
            <person name="Lim S."/>
        </authorList>
    </citation>
    <scope>NUCLEOTIDE SEQUENCE [LARGE SCALE GENOMIC DNA]</scope>
    <source>
        <strain evidence="1 2">AD1-86</strain>
    </source>
</reference>
<dbReference type="Proteomes" id="UP000092596">
    <property type="component" value="Chromosome"/>
</dbReference>
<organism evidence="1 2">
    <name type="scientific">Dermabacter vaginalis</name>
    <dbReference type="NCBI Taxonomy" id="1630135"/>
    <lineage>
        <taxon>Bacteria</taxon>
        <taxon>Bacillati</taxon>
        <taxon>Actinomycetota</taxon>
        <taxon>Actinomycetes</taxon>
        <taxon>Micrococcales</taxon>
        <taxon>Dermabacteraceae</taxon>
        <taxon>Dermabacter</taxon>
    </lineage>
</organism>
<dbReference type="AlphaFoldDB" id="A0A1B0ZJ64"/>
<sequence length="123" mass="13488">MGFQQVLPRTRLSSNEPKATVSKRGHLTINRALMREWGDVKEVKLFFDDDAAKVMLVPSESAEDTYSLTIQKSGSGMVMLRQVMTHMRAARGLGAVYATAQVPHSITEEGALVLDVAKVVNAK</sequence>
<evidence type="ECO:0000313" key="2">
    <source>
        <dbReference type="Proteomes" id="UP000092596"/>
    </source>
</evidence>
<dbReference type="EMBL" id="CP012117">
    <property type="protein sequence ID" value="ANP27987.1"/>
    <property type="molecule type" value="Genomic_DNA"/>
</dbReference>
<accession>A0A1B0ZJ64</accession>
<dbReference type="KEGG" id="dva:DAD186_14370"/>
<protein>
    <submittedName>
        <fullName evidence="1">Uncharacterized protein</fullName>
    </submittedName>
</protein>
<proteinExistence type="predicted"/>
<gene>
    <name evidence="1" type="ORF">DAD186_14370</name>
</gene>